<dbReference type="InterPro" id="IPR023184">
    <property type="entry name" value="Ubol_cytC_Rdtase_hinge_dom"/>
</dbReference>
<keyword evidence="7" id="KW-0496">Mitochondrion</keyword>
<evidence type="ECO:0000259" key="10">
    <source>
        <dbReference type="Pfam" id="PF02320"/>
    </source>
</evidence>
<evidence type="ECO:0000256" key="7">
    <source>
        <dbReference type="ARBA" id="ARBA00023128"/>
    </source>
</evidence>
<evidence type="ECO:0000313" key="12">
    <source>
        <dbReference type="Proteomes" id="UP000762676"/>
    </source>
</evidence>
<sequence length="96" mass="10974">MVARSEIVALGDPKVEEEEEEPAEEEEEEELVDPQDELKEKCSEKKECVSLKEKLDECNARVEGRSKTAETCTEEIIDFMHCVDHCVSKTLFAKLK</sequence>
<feature type="compositionally biased region" description="Acidic residues" evidence="9">
    <location>
        <begin position="15"/>
        <end position="35"/>
    </location>
</feature>
<dbReference type="GO" id="GO:0005743">
    <property type="term" value="C:mitochondrial inner membrane"/>
    <property type="evidence" value="ECO:0007669"/>
    <property type="project" value="UniProtKB-SubCell"/>
</dbReference>
<dbReference type="Pfam" id="PF02320">
    <property type="entry name" value="UCR_hinge"/>
    <property type="match status" value="1"/>
</dbReference>
<evidence type="ECO:0000256" key="9">
    <source>
        <dbReference type="SAM" id="MobiDB-lite"/>
    </source>
</evidence>
<evidence type="ECO:0000256" key="4">
    <source>
        <dbReference type="ARBA" id="ARBA00022660"/>
    </source>
</evidence>
<keyword evidence="6" id="KW-0249">Electron transport</keyword>
<protein>
    <submittedName>
        <fullName evidence="11">Cytochrome b-c1 complex subunit 6</fullName>
    </submittedName>
</protein>
<dbReference type="AlphaFoldDB" id="A0AAV4EYE1"/>
<keyword evidence="8" id="KW-0472">Membrane</keyword>
<keyword evidence="3" id="KW-0813">Transport</keyword>
<comment type="subcellular location">
    <subcellularLocation>
        <location evidence="1">Mitochondrion inner membrane</location>
        <topology evidence="1">Peripheral membrane protein</topology>
        <orientation evidence="1">Intermembrane side</orientation>
    </subcellularLocation>
</comment>
<accession>A0AAV4EYE1</accession>
<dbReference type="FunFam" id="1.10.287.20:FF:000005">
    <property type="entry name" value="Cytochrome b-c1 complex subunit 6"/>
    <property type="match status" value="1"/>
</dbReference>
<organism evidence="11 12">
    <name type="scientific">Elysia marginata</name>
    <dbReference type="NCBI Taxonomy" id="1093978"/>
    <lineage>
        <taxon>Eukaryota</taxon>
        <taxon>Metazoa</taxon>
        <taxon>Spiralia</taxon>
        <taxon>Lophotrochozoa</taxon>
        <taxon>Mollusca</taxon>
        <taxon>Gastropoda</taxon>
        <taxon>Heterobranchia</taxon>
        <taxon>Euthyneura</taxon>
        <taxon>Panpulmonata</taxon>
        <taxon>Sacoglossa</taxon>
        <taxon>Placobranchoidea</taxon>
        <taxon>Plakobranchidae</taxon>
        <taxon>Elysia</taxon>
    </lineage>
</organism>
<feature type="domain" description="Ubiquinol-cytochrome C reductase hinge" evidence="10">
    <location>
        <begin position="33"/>
        <end position="96"/>
    </location>
</feature>
<evidence type="ECO:0000256" key="2">
    <source>
        <dbReference type="ARBA" id="ARBA00006498"/>
    </source>
</evidence>
<dbReference type="GO" id="GO:0006122">
    <property type="term" value="P:mitochondrial electron transport, ubiquinol to cytochrome c"/>
    <property type="evidence" value="ECO:0007669"/>
    <property type="project" value="InterPro"/>
</dbReference>
<keyword evidence="5" id="KW-0999">Mitochondrion inner membrane</keyword>
<dbReference type="Gene3D" id="1.10.287.20">
    <property type="entry name" value="Ubiquinol-cytochrome C reductase hinge domain"/>
    <property type="match status" value="1"/>
</dbReference>
<name>A0AAV4EYE1_9GAST</name>
<reference evidence="11 12" key="1">
    <citation type="journal article" date="2021" name="Elife">
        <title>Chloroplast acquisition without the gene transfer in kleptoplastic sea slugs, Plakobranchus ocellatus.</title>
        <authorList>
            <person name="Maeda T."/>
            <person name="Takahashi S."/>
            <person name="Yoshida T."/>
            <person name="Shimamura S."/>
            <person name="Takaki Y."/>
            <person name="Nagai Y."/>
            <person name="Toyoda A."/>
            <person name="Suzuki Y."/>
            <person name="Arimoto A."/>
            <person name="Ishii H."/>
            <person name="Satoh N."/>
            <person name="Nishiyama T."/>
            <person name="Hasebe M."/>
            <person name="Maruyama T."/>
            <person name="Minagawa J."/>
            <person name="Obokata J."/>
            <person name="Shigenobu S."/>
        </authorList>
    </citation>
    <scope>NUCLEOTIDE SEQUENCE [LARGE SCALE GENOMIC DNA]</scope>
</reference>
<dbReference type="InterPro" id="IPR003422">
    <property type="entry name" value="Cyt_b-c1_6"/>
</dbReference>
<comment type="similarity">
    <text evidence="2">Belongs to the UQCRH/QCR6 family.</text>
</comment>
<keyword evidence="12" id="KW-1185">Reference proteome</keyword>
<evidence type="ECO:0000256" key="6">
    <source>
        <dbReference type="ARBA" id="ARBA00022982"/>
    </source>
</evidence>
<keyword evidence="4" id="KW-0679">Respiratory chain</keyword>
<evidence type="ECO:0000313" key="11">
    <source>
        <dbReference type="EMBL" id="GFR66103.1"/>
    </source>
</evidence>
<feature type="region of interest" description="Disordered" evidence="9">
    <location>
        <begin position="1"/>
        <end position="38"/>
    </location>
</feature>
<evidence type="ECO:0000256" key="5">
    <source>
        <dbReference type="ARBA" id="ARBA00022792"/>
    </source>
</evidence>
<gene>
    <name evidence="11" type="ORF">ElyMa_005549200</name>
</gene>
<evidence type="ECO:0000256" key="8">
    <source>
        <dbReference type="ARBA" id="ARBA00023136"/>
    </source>
</evidence>
<proteinExistence type="inferred from homology"/>
<dbReference type="InterPro" id="IPR036811">
    <property type="entry name" value="Ubol_cytC_Rdtase_hinge_dom_sf"/>
</dbReference>
<evidence type="ECO:0000256" key="1">
    <source>
        <dbReference type="ARBA" id="ARBA00004137"/>
    </source>
</evidence>
<dbReference type="Proteomes" id="UP000762676">
    <property type="component" value="Unassembled WGS sequence"/>
</dbReference>
<dbReference type="EMBL" id="BMAT01011069">
    <property type="protein sequence ID" value="GFR66103.1"/>
    <property type="molecule type" value="Genomic_DNA"/>
</dbReference>
<evidence type="ECO:0000256" key="3">
    <source>
        <dbReference type="ARBA" id="ARBA00022448"/>
    </source>
</evidence>
<comment type="caution">
    <text evidence="11">The sequence shown here is derived from an EMBL/GenBank/DDBJ whole genome shotgun (WGS) entry which is preliminary data.</text>
</comment>
<dbReference type="PANTHER" id="PTHR15336">
    <property type="entry name" value="UBIQUINOL-CYTOCHROME C REDUCTASE COMPLEX 7.8 KDA PROTEIN"/>
    <property type="match status" value="1"/>
</dbReference>
<dbReference type="SUPFAM" id="SSF81531">
    <property type="entry name" value="Non-heme 11 kDa protein of cytochrome bc1 complex (Ubiquinol-cytochrome c reductase)"/>
    <property type="match status" value="1"/>
</dbReference>
<dbReference type="PANTHER" id="PTHR15336:SF0">
    <property type="entry name" value="CYTOCHROME B-C1 COMPLEX SUBUNIT 6, MITOCHONDRIAL"/>
    <property type="match status" value="1"/>
</dbReference>